<accession>A0A839S1P5</accession>
<dbReference type="Proteomes" id="UP000550714">
    <property type="component" value="Unassembled WGS sequence"/>
</dbReference>
<dbReference type="Gene3D" id="3.30.70.1520">
    <property type="entry name" value="Heterotetrameric sarcosine oxidase"/>
    <property type="match status" value="1"/>
</dbReference>
<organism evidence="1 2">
    <name type="scientific">Prauserella isguenensis</name>
    <dbReference type="NCBI Taxonomy" id="1470180"/>
    <lineage>
        <taxon>Bacteria</taxon>
        <taxon>Bacillati</taxon>
        <taxon>Actinomycetota</taxon>
        <taxon>Actinomycetes</taxon>
        <taxon>Pseudonocardiales</taxon>
        <taxon>Pseudonocardiaceae</taxon>
        <taxon>Prauserella</taxon>
    </lineage>
</organism>
<evidence type="ECO:0000313" key="2">
    <source>
        <dbReference type="Proteomes" id="UP000550714"/>
    </source>
</evidence>
<keyword evidence="2" id="KW-1185">Reference proteome</keyword>
<dbReference type="RefSeq" id="WP_183653629.1">
    <property type="nucleotide sequence ID" value="NZ_JACHWU010000002.1"/>
</dbReference>
<dbReference type="Gene3D" id="3.30.1360.120">
    <property type="entry name" value="Probable tRNA modification gtpase trme, domain 1"/>
    <property type="match status" value="1"/>
</dbReference>
<dbReference type="InterPro" id="IPR007375">
    <property type="entry name" value="SoxG"/>
</dbReference>
<evidence type="ECO:0000313" key="1">
    <source>
        <dbReference type="EMBL" id="MBB3051555.1"/>
    </source>
</evidence>
<keyword evidence="1" id="KW-0560">Oxidoreductase</keyword>
<dbReference type="GO" id="GO:0008115">
    <property type="term" value="F:sarcosine oxidase activity"/>
    <property type="evidence" value="ECO:0007669"/>
    <property type="project" value="UniProtKB-EC"/>
</dbReference>
<dbReference type="InterPro" id="IPR027266">
    <property type="entry name" value="TrmE/GcvT-like"/>
</dbReference>
<dbReference type="SUPFAM" id="SSF103025">
    <property type="entry name" value="Folate-binding domain"/>
    <property type="match status" value="1"/>
</dbReference>
<sequence length="212" mass="22632">MAELHGESPLAARAETLAGSSVPGAVQLSEVAFTAQITLRVDPKSPAAERIGTAVGTMLPNQPGQVARTEQLQILWMGPDEWLLVGPEGSAGRIQATLAEALGEDHGSVVDVSGNRTIVEVTGPRSRELLAKGCALDLHRRSFTSDQCAQTLLARAGVVVLCRDADEPSFWILVRASFARYLADWLADAAAEYRDRTRQAASVRTLANGSDR</sequence>
<name>A0A839S1P5_9PSEU</name>
<protein>
    <submittedName>
        <fullName evidence="1">Sarcosine oxidase subunit gamma</fullName>
        <ecNumber evidence="1">1.5.3.1</ecNumber>
    </submittedName>
</protein>
<comment type="caution">
    <text evidence="1">The sequence shown here is derived from an EMBL/GenBank/DDBJ whole genome shotgun (WGS) entry which is preliminary data.</text>
</comment>
<dbReference type="AlphaFoldDB" id="A0A839S1P5"/>
<dbReference type="EC" id="1.5.3.1" evidence="1"/>
<proteinExistence type="predicted"/>
<reference evidence="1 2" key="1">
    <citation type="submission" date="2020-08" db="EMBL/GenBank/DDBJ databases">
        <title>Genomic Encyclopedia of Type Strains, Phase III (KMG-III): the genomes of soil and plant-associated and newly described type strains.</title>
        <authorList>
            <person name="Whitman W."/>
        </authorList>
    </citation>
    <scope>NUCLEOTIDE SEQUENCE [LARGE SCALE GENOMIC DNA]</scope>
    <source>
        <strain evidence="1 2">CECT 8577</strain>
    </source>
</reference>
<dbReference type="EMBL" id="JACHWU010000002">
    <property type="protein sequence ID" value="MBB3051555.1"/>
    <property type="molecule type" value="Genomic_DNA"/>
</dbReference>
<gene>
    <name evidence="1" type="ORF">FHS23_002578</name>
</gene>
<dbReference type="Pfam" id="PF04268">
    <property type="entry name" value="SoxG"/>
    <property type="match status" value="1"/>
</dbReference>